<evidence type="ECO:0000313" key="1">
    <source>
        <dbReference type="EMBL" id="KAG5637389.1"/>
    </source>
</evidence>
<reference evidence="1" key="2">
    <citation type="submission" date="2021-10" db="EMBL/GenBank/DDBJ databases">
        <title>Phylogenomics reveals ancestral predisposition of the termite-cultivated fungus Termitomyces towards a domesticated lifestyle.</title>
        <authorList>
            <person name="Auxier B."/>
            <person name="Grum-Grzhimaylo A."/>
            <person name="Cardenas M.E."/>
            <person name="Lodge J.D."/>
            <person name="Laessoe T."/>
            <person name="Pedersen O."/>
            <person name="Smith M.E."/>
            <person name="Kuyper T.W."/>
            <person name="Franco-Molano E.A."/>
            <person name="Baroni T.J."/>
            <person name="Aanen D.K."/>
        </authorList>
    </citation>
    <scope>NUCLEOTIDE SEQUENCE</scope>
    <source>
        <strain evidence="1">D49</strain>
    </source>
</reference>
<dbReference type="EMBL" id="JABCKI010005834">
    <property type="protein sequence ID" value="KAG5637389.1"/>
    <property type="molecule type" value="Genomic_DNA"/>
</dbReference>
<proteinExistence type="predicted"/>
<dbReference type="Gene3D" id="3.80.10.10">
    <property type="entry name" value="Ribonuclease Inhibitor"/>
    <property type="match status" value="1"/>
</dbReference>
<dbReference type="SUPFAM" id="SSF52047">
    <property type="entry name" value="RNI-like"/>
    <property type="match status" value="1"/>
</dbReference>
<keyword evidence="2" id="KW-1185">Reference proteome</keyword>
<sequence>MLSASCSYAPAHPYLRHHAPTLPRGAVAARMPSITYLDLCMSLSMRSIKPRMTPLLASLPNLARITLPHFCLTTALAEHLSRFPHLDSIDFQYIKEQSWGDPADVVGFAPVLVEGMFPALRELNTTITYAHAARFFTSASAPTSLTSLHLNLTLIESPAATRALTILAETFQLLKSLTR</sequence>
<evidence type="ECO:0000313" key="2">
    <source>
        <dbReference type="Proteomes" id="UP000717328"/>
    </source>
</evidence>
<name>A0A9P7FSB4_9AGAR</name>
<dbReference type="Proteomes" id="UP000717328">
    <property type="component" value="Unassembled WGS sequence"/>
</dbReference>
<protein>
    <submittedName>
        <fullName evidence="1">Uncharacterized protein</fullName>
    </submittedName>
</protein>
<gene>
    <name evidence="1" type="ORF">H0H81_004766</name>
</gene>
<dbReference type="AlphaFoldDB" id="A0A9P7FSB4"/>
<dbReference type="OrthoDB" id="2447803at2759"/>
<dbReference type="InterPro" id="IPR032675">
    <property type="entry name" value="LRR_dom_sf"/>
</dbReference>
<organism evidence="1 2">
    <name type="scientific">Sphagnurus paluster</name>
    <dbReference type="NCBI Taxonomy" id="117069"/>
    <lineage>
        <taxon>Eukaryota</taxon>
        <taxon>Fungi</taxon>
        <taxon>Dikarya</taxon>
        <taxon>Basidiomycota</taxon>
        <taxon>Agaricomycotina</taxon>
        <taxon>Agaricomycetes</taxon>
        <taxon>Agaricomycetidae</taxon>
        <taxon>Agaricales</taxon>
        <taxon>Tricholomatineae</taxon>
        <taxon>Lyophyllaceae</taxon>
        <taxon>Sphagnurus</taxon>
    </lineage>
</organism>
<accession>A0A9P7FSB4</accession>
<reference evidence="1" key="1">
    <citation type="submission" date="2021-02" db="EMBL/GenBank/DDBJ databases">
        <authorList>
            <person name="Nieuwenhuis M."/>
            <person name="Van De Peppel L.J.J."/>
        </authorList>
    </citation>
    <scope>NUCLEOTIDE SEQUENCE</scope>
    <source>
        <strain evidence="1">D49</strain>
    </source>
</reference>
<comment type="caution">
    <text evidence="1">The sequence shown here is derived from an EMBL/GenBank/DDBJ whole genome shotgun (WGS) entry which is preliminary data.</text>
</comment>